<feature type="region of interest" description="Disordered" evidence="1">
    <location>
        <begin position="57"/>
        <end position="244"/>
    </location>
</feature>
<evidence type="ECO:0000313" key="2">
    <source>
        <dbReference type="EMBL" id="ORE06465.1"/>
    </source>
</evidence>
<evidence type="ECO:0000256" key="1">
    <source>
        <dbReference type="SAM" id="MobiDB-lite"/>
    </source>
</evidence>
<feature type="compositionally biased region" description="Basic and acidic residues" evidence="1">
    <location>
        <begin position="74"/>
        <end position="86"/>
    </location>
</feature>
<accession>A0A1X0R358</accession>
<dbReference type="EMBL" id="KV921922">
    <property type="protein sequence ID" value="ORE06465.1"/>
    <property type="molecule type" value="Genomic_DNA"/>
</dbReference>
<reference evidence="2" key="1">
    <citation type="journal article" date="2016" name="Proc. Natl. Acad. Sci. U.S.A.">
        <title>Lipid metabolic changes in an early divergent fungus govern the establishment of a mutualistic symbiosis with endobacteria.</title>
        <authorList>
            <person name="Lastovetsky O.A."/>
            <person name="Gaspar M.L."/>
            <person name="Mondo S.J."/>
            <person name="LaButti K.M."/>
            <person name="Sandor L."/>
            <person name="Grigoriev I.V."/>
            <person name="Henry S.A."/>
            <person name="Pawlowska T.E."/>
        </authorList>
    </citation>
    <scope>NUCLEOTIDE SEQUENCE [LARGE SCALE GENOMIC DNA]</scope>
    <source>
        <strain evidence="2">ATCC 52814</strain>
    </source>
</reference>
<feature type="compositionally biased region" description="Basic residues" evidence="1">
    <location>
        <begin position="99"/>
        <end position="108"/>
    </location>
</feature>
<name>A0A1X0R358_RHIZD</name>
<proteinExistence type="predicted"/>
<feature type="compositionally biased region" description="Polar residues" evidence="1">
    <location>
        <begin position="161"/>
        <end position="173"/>
    </location>
</feature>
<gene>
    <name evidence="2" type="ORF">BCV72DRAFT_123554</name>
</gene>
<sequence>MSYSGYSDYSETESDEEYAPLQIAGWGTQKINKEGTTEVSVSMDGWASLIDPTVQVKSNGIGTGQLHRQGKNFKPVDEQLILDRRLGKPLPKGGLNGEKKKKKKKKSKSGQPLPPPPQQQQQSRAPKPLKIAPNRGRPPIQPGSSAWATGKLVETPFWEQPNGTSASKYATPSAQPPQQQTWGQQPPQQQQPSQQTWGQQPSQQQTWGQRLPSQQPPQHQQLAQTLGQQPPQHQSQQQQQQPLGTMASKYATPAPAQPPTPAQHCQYQQQQQLFMPADPVKTPCLTFKIELAPGVTANLPVYANDNPLDVVNQFEKNHQLVMTEAAKNRFAERVAMLLSQYDK</sequence>
<dbReference type="Proteomes" id="UP000242414">
    <property type="component" value="Unassembled WGS sequence"/>
</dbReference>
<feature type="region of interest" description="Disordered" evidence="1">
    <location>
        <begin position="1"/>
        <end position="31"/>
    </location>
</feature>
<feature type="compositionally biased region" description="Low complexity" evidence="1">
    <location>
        <begin position="119"/>
        <end position="129"/>
    </location>
</feature>
<dbReference type="OrthoDB" id="2273669at2759"/>
<dbReference type="AlphaFoldDB" id="A0A1X0R358"/>
<organism evidence="2">
    <name type="scientific">Rhizopus microsporus var. microsporus</name>
    <dbReference type="NCBI Taxonomy" id="86635"/>
    <lineage>
        <taxon>Eukaryota</taxon>
        <taxon>Fungi</taxon>
        <taxon>Fungi incertae sedis</taxon>
        <taxon>Mucoromycota</taxon>
        <taxon>Mucoromycotina</taxon>
        <taxon>Mucoromycetes</taxon>
        <taxon>Mucorales</taxon>
        <taxon>Mucorineae</taxon>
        <taxon>Rhizopodaceae</taxon>
        <taxon>Rhizopus</taxon>
    </lineage>
</organism>
<dbReference type="VEuPathDB" id="FungiDB:BCV72DRAFT_123554"/>
<protein>
    <submittedName>
        <fullName evidence="2">Uncharacterized protein</fullName>
    </submittedName>
</protein>
<feature type="compositionally biased region" description="Low complexity" evidence="1">
    <location>
        <begin position="176"/>
        <end position="242"/>
    </location>
</feature>